<dbReference type="SUPFAM" id="SSF161077">
    <property type="entry name" value="Photosystem II antenna protein-like"/>
    <property type="match status" value="1"/>
</dbReference>
<dbReference type="AlphaFoldDB" id="A0AAE3GTW1"/>
<proteinExistence type="predicted"/>
<gene>
    <name evidence="1" type="ORF">NJ959_08185</name>
</gene>
<dbReference type="GO" id="GO:0009767">
    <property type="term" value="P:photosynthetic electron transport chain"/>
    <property type="evidence" value="ECO:0007669"/>
    <property type="project" value="InterPro"/>
</dbReference>
<sequence>MLAFLFLQGYLWHALRAIGFNFRRVE</sequence>
<dbReference type="GO" id="GO:0016168">
    <property type="term" value="F:chlorophyll binding"/>
    <property type="evidence" value="ECO:0007669"/>
    <property type="project" value="InterPro"/>
</dbReference>
<organism evidence="1 2">
    <name type="scientific">Limnofasciculus baicalensis BBK-W-15</name>
    <dbReference type="NCBI Taxonomy" id="2699891"/>
    <lineage>
        <taxon>Bacteria</taxon>
        <taxon>Bacillati</taxon>
        <taxon>Cyanobacteriota</taxon>
        <taxon>Cyanophyceae</taxon>
        <taxon>Coleofasciculales</taxon>
        <taxon>Coleofasciculaceae</taxon>
        <taxon>Limnofasciculus</taxon>
        <taxon>Limnofasciculus baicalensis</taxon>
    </lineage>
</organism>
<name>A0AAE3GTW1_9CYAN</name>
<accession>A0AAE3GTW1</accession>
<dbReference type="Proteomes" id="UP001204953">
    <property type="component" value="Unassembled WGS sequence"/>
</dbReference>
<dbReference type="InterPro" id="IPR036001">
    <property type="entry name" value="PS_II_antenna-like_sf"/>
</dbReference>
<dbReference type="EMBL" id="JAMZMM010000055">
    <property type="protein sequence ID" value="MCP2728452.1"/>
    <property type="molecule type" value="Genomic_DNA"/>
</dbReference>
<protein>
    <submittedName>
        <fullName evidence="1">Uncharacterized protein</fullName>
    </submittedName>
</protein>
<evidence type="ECO:0000313" key="1">
    <source>
        <dbReference type="EMBL" id="MCP2728452.1"/>
    </source>
</evidence>
<evidence type="ECO:0000313" key="2">
    <source>
        <dbReference type="Proteomes" id="UP001204953"/>
    </source>
</evidence>
<keyword evidence="2" id="KW-1185">Reference proteome</keyword>
<reference evidence="1" key="1">
    <citation type="submission" date="2022-06" db="EMBL/GenBank/DDBJ databases">
        <title>New cyanobacteria of genus Symplocastrum in benthos of Lake Baikal.</title>
        <authorList>
            <person name="Sorokovikova E."/>
            <person name="Tikhonova I."/>
            <person name="Krasnopeev A."/>
            <person name="Evseev P."/>
            <person name="Gladkikh A."/>
            <person name="Belykh O."/>
        </authorList>
    </citation>
    <scope>NUCLEOTIDE SEQUENCE</scope>
    <source>
        <strain evidence="1">BBK-W-15</strain>
    </source>
</reference>
<dbReference type="GO" id="GO:0009521">
    <property type="term" value="C:photosystem"/>
    <property type="evidence" value="ECO:0007669"/>
    <property type="project" value="InterPro"/>
</dbReference>
<comment type="caution">
    <text evidence="1">The sequence shown here is derived from an EMBL/GenBank/DDBJ whole genome shotgun (WGS) entry which is preliminary data.</text>
</comment>